<keyword evidence="3" id="KW-1185">Reference proteome</keyword>
<evidence type="ECO:0000313" key="2">
    <source>
        <dbReference type="EMBL" id="PZA14963.1"/>
    </source>
</evidence>
<comment type="caution">
    <text evidence="2">The sequence shown here is derived from an EMBL/GenBank/DDBJ whole genome shotgun (WGS) entry which is preliminary data.</text>
</comment>
<dbReference type="RefSeq" id="WP_110528442.1">
    <property type="nucleotide sequence ID" value="NZ_QKOE01000019.1"/>
</dbReference>
<evidence type="ECO:0000313" key="3">
    <source>
        <dbReference type="Proteomes" id="UP000248259"/>
    </source>
</evidence>
<feature type="region of interest" description="Disordered" evidence="1">
    <location>
        <begin position="67"/>
        <end position="91"/>
    </location>
</feature>
<organism evidence="2 3">
    <name type="scientific">Parazoarcus communis SWub3 = DSM 12120</name>
    <dbReference type="NCBI Taxonomy" id="1121029"/>
    <lineage>
        <taxon>Bacteria</taxon>
        <taxon>Pseudomonadati</taxon>
        <taxon>Pseudomonadota</taxon>
        <taxon>Betaproteobacteria</taxon>
        <taxon>Rhodocyclales</taxon>
        <taxon>Zoogloeaceae</taxon>
        <taxon>Parazoarcus</taxon>
    </lineage>
</organism>
<dbReference type="AlphaFoldDB" id="A0A323USG3"/>
<name>A0A323USG3_9RHOO</name>
<feature type="compositionally biased region" description="Polar residues" evidence="1">
    <location>
        <begin position="251"/>
        <end position="271"/>
    </location>
</feature>
<accession>A0A323USG3</accession>
<dbReference type="EMBL" id="QKOE01000019">
    <property type="protein sequence ID" value="PZA14963.1"/>
    <property type="molecule type" value="Genomic_DNA"/>
</dbReference>
<feature type="compositionally biased region" description="Basic and acidic residues" evidence="1">
    <location>
        <begin position="10"/>
        <end position="21"/>
    </location>
</feature>
<feature type="region of interest" description="Disordered" evidence="1">
    <location>
        <begin position="110"/>
        <end position="380"/>
    </location>
</feature>
<feature type="region of interest" description="Disordered" evidence="1">
    <location>
        <begin position="1"/>
        <end position="51"/>
    </location>
</feature>
<sequence>MFGLNRNNSTKREAQPEKKEPGLGLIRGPGTGTSDSIPAKLPRGSYIMPADSTDQIGADRLAQMGARGLPGFNGMPRGKVDARVSKGEFGMPPEQVHAVGVQALDQLRDATHAPKLGLPGYKPKTQGTESKEPGLGLRRPPPAAPAQEPKLGLRRQPPAEPAPAPKLGFRMPDGSLPFKIEEQAPGLGLRRTPPAEPAPAPKLGLPGFNNRRSDATPQEPGLGLRRPGSRQPLNFADGGMVDDETRLRSAPGSSFTRSPTMGETMNQTNTQRAERTGTGLYGTPRTGAQIASDRGLPGYQDRVNAIPGASPFQLETSARLSNPQGATSPLAGTTTQPTSKSVPSAPAAGVAPSAVTTPSTPFADWQSSASQQERDKAADGYREAWQAQAPRGLQRAGRDATTLYNAEQATRGTGITATRGPNGVMSFSGDGANALPQSYTQGIDMNLGNERMARANQIRAGMGDLQAQRDFGSGAALSRQMSQEEIERGLLTGSSRSGRQVAAGLMNSRREAEIAQQQQALEGQRFGLDRQRLGIEQQRAETDARARGYELRGLERIEGLQQQFETETDPAKRAQLAERLRVLTGRERDTAGLEKARIDLVGNLYKTYAEQKAYDKDNKMPLFDQWAAPALGMAGGGQSQGAGQQQSLSRPVGATSRVGGRTAVWDGAKWVERT</sequence>
<protein>
    <submittedName>
        <fullName evidence="2">Uncharacterized protein</fullName>
    </submittedName>
</protein>
<reference evidence="2 3" key="1">
    <citation type="submission" date="2018-06" db="EMBL/GenBank/DDBJ databases">
        <title>Azoarcus communis strain SWub3 genome.</title>
        <authorList>
            <person name="Zorraquino Salvo V."/>
            <person name="Toubiana D."/>
            <person name="Blumwald E."/>
        </authorList>
    </citation>
    <scope>NUCLEOTIDE SEQUENCE [LARGE SCALE GENOMIC DNA]</scope>
    <source>
        <strain evidence="2 3">SWub3</strain>
    </source>
</reference>
<proteinExistence type="predicted"/>
<dbReference type="OrthoDB" id="7032350at2"/>
<gene>
    <name evidence="2" type="ORF">DNK49_19155</name>
</gene>
<feature type="compositionally biased region" description="Polar residues" evidence="1">
    <location>
        <begin position="356"/>
        <end position="371"/>
    </location>
</feature>
<dbReference type="Proteomes" id="UP000248259">
    <property type="component" value="Unassembled WGS sequence"/>
</dbReference>
<feature type="compositionally biased region" description="Polar residues" evidence="1">
    <location>
        <begin position="313"/>
        <end position="340"/>
    </location>
</feature>
<feature type="region of interest" description="Disordered" evidence="1">
    <location>
        <begin position="634"/>
        <end position="655"/>
    </location>
</feature>
<evidence type="ECO:0000256" key="1">
    <source>
        <dbReference type="SAM" id="MobiDB-lite"/>
    </source>
</evidence>
<feature type="compositionally biased region" description="Low complexity" evidence="1">
    <location>
        <begin position="341"/>
        <end position="355"/>
    </location>
</feature>